<sequence length="178" mass="18796">MFAAIVLVCLALFSAQAQDATTIANYIESRASNFFQVSELVSIEKALANQVCGGASIEQIFDNFVNTVSQNIGGMTATKAMALVSKLQTDLGNDFTAVRDACATAAANVYGAAYNDVSQYCSSGIGAVLAEANNYANDQVTQSLFDAMYQAISGVNPNDWNIVRNDASGAAFFSNFGY</sequence>
<evidence type="ECO:0000313" key="2">
    <source>
        <dbReference type="EMBL" id="KAK0402044.1"/>
    </source>
</evidence>
<reference evidence="2" key="1">
    <citation type="submission" date="2023-06" db="EMBL/GenBank/DDBJ databases">
        <title>Genomic analysis of the entomopathogenic nematode Steinernema hermaphroditum.</title>
        <authorList>
            <person name="Schwarz E.M."/>
            <person name="Heppert J.K."/>
            <person name="Baniya A."/>
            <person name="Schwartz H.T."/>
            <person name="Tan C.-H."/>
            <person name="Antoshechkin I."/>
            <person name="Sternberg P.W."/>
            <person name="Goodrich-Blair H."/>
            <person name="Dillman A.R."/>
        </authorList>
    </citation>
    <scope>NUCLEOTIDE SEQUENCE</scope>
    <source>
        <strain evidence="2">PS9179</strain>
        <tissue evidence="2">Whole animal</tissue>
    </source>
</reference>
<gene>
    <name evidence="2" type="ORF">QR680_016113</name>
</gene>
<protein>
    <submittedName>
        <fullName evidence="2">Uncharacterized protein</fullName>
    </submittedName>
</protein>
<dbReference type="AlphaFoldDB" id="A0AA39HB17"/>
<name>A0AA39HB17_9BILA</name>
<organism evidence="2 3">
    <name type="scientific">Steinernema hermaphroditum</name>
    <dbReference type="NCBI Taxonomy" id="289476"/>
    <lineage>
        <taxon>Eukaryota</taxon>
        <taxon>Metazoa</taxon>
        <taxon>Ecdysozoa</taxon>
        <taxon>Nematoda</taxon>
        <taxon>Chromadorea</taxon>
        <taxon>Rhabditida</taxon>
        <taxon>Tylenchina</taxon>
        <taxon>Panagrolaimomorpha</taxon>
        <taxon>Strongyloidoidea</taxon>
        <taxon>Steinernematidae</taxon>
        <taxon>Steinernema</taxon>
    </lineage>
</organism>
<dbReference type="EMBL" id="JAUCMV010000004">
    <property type="protein sequence ID" value="KAK0402044.1"/>
    <property type="molecule type" value="Genomic_DNA"/>
</dbReference>
<evidence type="ECO:0000313" key="3">
    <source>
        <dbReference type="Proteomes" id="UP001175271"/>
    </source>
</evidence>
<evidence type="ECO:0000256" key="1">
    <source>
        <dbReference type="SAM" id="SignalP"/>
    </source>
</evidence>
<feature type="chain" id="PRO_5041273967" evidence="1">
    <location>
        <begin position="18"/>
        <end position="178"/>
    </location>
</feature>
<keyword evidence="1" id="KW-0732">Signal</keyword>
<dbReference type="Proteomes" id="UP001175271">
    <property type="component" value="Unassembled WGS sequence"/>
</dbReference>
<feature type="signal peptide" evidence="1">
    <location>
        <begin position="1"/>
        <end position="17"/>
    </location>
</feature>
<comment type="caution">
    <text evidence="2">The sequence shown here is derived from an EMBL/GenBank/DDBJ whole genome shotgun (WGS) entry which is preliminary data.</text>
</comment>
<proteinExistence type="predicted"/>
<accession>A0AA39HB17</accession>
<keyword evidence="3" id="KW-1185">Reference proteome</keyword>